<reference evidence="3 4" key="1">
    <citation type="submission" date="2016-07" db="EMBL/GenBank/DDBJ databases">
        <title>Genome analysis of Sphingobacterium siyangense T12B17.</title>
        <authorList>
            <person name="Xu D."/>
            <person name="Su Y."/>
            <person name="Zheng S."/>
        </authorList>
    </citation>
    <scope>NUCLEOTIDE SEQUENCE [LARGE SCALE GENOMIC DNA]</scope>
    <source>
        <strain evidence="3 4">T12B17</strain>
    </source>
</reference>
<dbReference type="InterPro" id="IPR040198">
    <property type="entry name" value="Fido_containing"/>
</dbReference>
<feature type="binding site" evidence="2">
    <location>
        <begin position="262"/>
        <end position="269"/>
    </location>
    <ligand>
        <name>ATP</name>
        <dbReference type="ChEBI" id="CHEBI:30616"/>
    </ligand>
</feature>
<evidence type="ECO:0000256" key="2">
    <source>
        <dbReference type="PIRSR" id="PIRSR640198-2"/>
    </source>
</evidence>
<keyword evidence="2" id="KW-0547">Nucleotide-binding</keyword>
<dbReference type="Gene3D" id="1.10.3290.10">
    <property type="entry name" value="Fido-like domain"/>
    <property type="match status" value="1"/>
</dbReference>
<dbReference type="PANTHER" id="PTHR13504">
    <property type="entry name" value="FIDO DOMAIN-CONTAINING PROTEIN DDB_G0283145"/>
    <property type="match status" value="1"/>
</dbReference>
<evidence type="ECO:0000313" key="4">
    <source>
        <dbReference type="Proteomes" id="UP000286402"/>
    </source>
</evidence>
<dbReference type="Proteomes" id="UP000286402">
    <property type="component" value="Unassembled WGS sequence"/>
</dbReference>
<sequence length="431" mass="50687">MKLERPPSVNLNSYFELALKEENKSFLLESDQKYFYWDDVKYKKNVPLENPADNWGMIKAHRFMRYERINFGSYRFCYFITPDTAKNLHDFDLKLMGDLQKDPMLKSEKLEFFKNSLLEEAVASSQVEGAATTTEVARDMLKSGREPRNESEQMIVNNLRAINYIREFQDHDIDFKIIIELHSMMTTNTEAEHCSGNFRSSAVFVTDHVDGEIAHTPPEHWQVEKLMAELCDFINDDTVFIHPIIKASIIHFMIGFIHPFLDGNGRTARALFYWFLLRKGYSMIGDISISRVILESRTQYDKAFLKTEYDENDINYFISYSIKNIRIAFEKLTKYRDKKLAERQRSYAITYELIKKGLNQRQADLIGYLYWKENSNMTLNSYAEKNDIVRQTAKKDLIELIKLNLLTENTLSKPFIYKLVSRKMIDSYLSS</sequence>
<evidence type="ECO:0000313" key="3">
    <source>
        <dbReference type="EMBL" id="RKF41950.1"/>
    </source>
</evidence>
<keyword evidence="2" id="KW-0067">ATP-binding</keyword>
<accession>A0A420G9T4</accession>
<feature type="active site" evidence="1">
    <location>
        <position position="258"/>
    </location>
</feature>
<organism evidence="3 4">
    <name type="scientific">Sphingobacterium siyangense</name>
    <dbReference type="NCBI Taxonomy" id="459529"/>
    <lineage>
        <taxon>Bacteria</taxon>
        <taxon>Pseudomonadati</taxon>
        <taxon>Bacteroidota</taxon>
        <taxon>Sphingobacteriia</taxon>
        <taxon>Sphingobacteriales</taxon>
        <taxon>Sphingobacteriaceae</taxon>
        <taxon>Sphingobacterium</taxon>
    </lineage>
</organism>
<feature type="binding site" evidence="2">
    <location>
        <begin position="205"/>
        <end position="208"/>
    </location>
    <ligand>
        <name>ATP</name>
        <dbReference type="ChEBI" id="CHEBI:30616"/>
    </ligand>
</feature>
<gene>
    <name evidence="3" type="ORF">BCY89_00075</name>
</gene>
<dbReference type="InterPro" id="IPR036597">
    <property type="entry name" value="Fido-like_dom_sf"/>
</dbReference>
<dbReference type="EMBL" id="MCAQ01000001">
    <property type="protein sequence ID" value="RKF41950.1"/>
    <property type="molecule type" value="Genomic_DNA"/>
</dbReference>
<dbReference type="InterPro" id="IPR003812">
    <property type="entry name" value="Fido"/>
</dbReference>
<dbReference type="GO" id="GO:0005524">
    <property type="term" value="F:ATP binding"/>
    <property type="evidence" value="ECO:0007669"/>
    <property type="project" value="UniProtKB-KW"/>
</dbReference>
<keyword evidence="4" id="KW-1185">Reference proteome</keyword>
<proteinExistence type="predicted"/>
<dbReference type="RefSeq" id="WP_120332355.1">
    <property type="nucleotide sequence ID" value="NZ_CP070350.1"/>
</dbReference>
<dbReference type="AlphaFoldDB" id="A0A420G9T4"/>
<dbReference type="PANTHER" id="PTHR13504:SF38">
    <property type="entry name" value="FIDO DOMAIN-CONTAINING PROTEIN"/>
    <property type="match status" value="1"/>
</dbReference>
<protein>
    <submittedName>
        <fullName evidence="3">Uncharacterized protein</fullName>
    </submittedName>
</protein>
<name>A0A420G9T4_9SPHI</name>
<evidence type="ECO:0000256" key="1">
    <source>
        <dbReference type="PIRSR" id="PIRSR640198-1"/>
    </source>
</evidence>
<dbReference type="SUPFAM" id="SSF140931">
    <property type="entry name" value="Fic-like"/>
    <property type="match status" value="1"/>
</dbReference>
<dbReference type="Pfam" id="PF02661">
    <property type="entry name" value="Fic"/>
    <property type="match status" value="1"/>
</dbReference>
<dbReference type="PROSITE" id="PS51459">
    <property type="entry name" value="FIDO"/>
    <property type="match status" value="1"/>
</dbReference>
<comment type="caution">
    <text evidence="3">The sequence shown here is derived from an EMBL/GenBank/DDBJ whole genome shotgun (WGS) entry which is preliminary data.</text>
</comment>